<feature type="signal peptide" evidence="5">
    <location>
        <begin position="1"/>
        <end position="26"/>
    </location>
</feature>
<keyword evidence="3" id="KW-0813">Transport</keyword>
<dbReference type="PANTHER" id="PTHR30290">
    <property type="entry name" value="PERIPLASMIC BINDING COMPONENT OF ABC TRANSPORTER"/>
    <property type="match status" value="1"/>
</dbReference>
<dbReference type="RefSeq" id="WP_324726081.1">
    <property type="nucleotide sequence ID" value="NZ_CP139781.1"/>
</dbReference>
<protein>
    <submittedName>
        <fullName evidence="7">Peptide ABC transporter substrate-binding protein</fullName>
    </submittedName>
</protein>
<dbReference type="Gene3D" id="3.40.190.10">
    <property type="entry name" value="Periplasmic binding protein-like II"/>
    <property type="match status" value="1"/>
</dbReference>
<dbReference type="PIRSF" id="PIRSF002741">
    <property type="entry name" value="MppA"/>
    <property type="match status" value="1"/>
</dbReference>
<dbReference type="Proteomes" id="UP000738431">
    <property type="component" value="Chromosome"/>
</dbReference>
<reference evidence="7 8" key="1">
    <citation type="submission" date="2021-08" db="EMBL/GenBank/DDBJ databases">
        <authorList>
            <person name="Zhang D."/>
            <person name="Zhang A."/>
            <person name="Wang L."/>
        </authorList>
    </citation>
    <scope>NUCLEOTIDE SEQUENCE [LARGE SCALE GENOMIC DNA]</scope>
    <source>
        <strain evidence="7 8">WL0086</strain>
    </source>
</reference>
<gene>
    <name evidence="7" type="ORF">K1X11_004095</name>
</gene>
<dbReference type="Gene3D" id="3.10.105.10">
    <property type="entry name" value="Dipeptide-binding Protein, Domain 3"/>
    <property type="match status" value="1"/>
</dbReference>
<evidence type="ECO:0000256" key="2">
    <source>
        <dbReference type="ARBA" id="ARBA00005695"/>
    </source>
</evidence>
<dbReference type="InterPro" id="IPR030678">
    <property type="entry name" value="Peptide/Ni-bd"/>
</dbReference>
<dbReference type="EMBL" id="CP139781">
    <property type="protein sequence ID" value="WRQ88572.1"/>
    <property type="molecule type" value="Genomic_DNA"/>
</dbReference>
<dbReference type="CDD" id="cd08504">
    <property type="entry name" value="PBP2_OppA"/>
    <property type="match status" value="1"/>
</dbReference>
<evidence type="ECO:0000259" key="6">
    <source>
        <dbReference type="Pfam" id="PF00496"/>
    </source>
</evidence>
<dbReference type="InterPro" id="IPR039424">
    <property type="entry name" value="SBP_5"/>
</dbReference>
<evidence type="ECO:0000313" key="8">
    <source>
        <dbReference type="Proteomes" id="UP000738431"/>
    </source>
</evidence>
<dbReference type="Pfam" id="PF00496">
    <property type="entry name" value="SBP_bac_5"/>
    <property type="match status" value="1"/>
</dbReference>
<dbReference type="Gene3D" id="3.90.76.10">
    <property type="entry name" value="Dipeptide-binding Protein, Domain 1"/>
    <property type="match status" value="1"/>
</dbReference>
<dbReference type="PANTHER" id="PTHR30290:SF10">
    <property type="entry name" value="PERIPLASMIC OLIGOPEPTIDE-BINDING PROTEIN-RELATED"/>
    <property type="match status" value="1"/>
</dbReference>
<feature type="chain" id="PRO_5045112746" evidence="5">
    <location>
        <begin position="27"/>
        <end position="556"/>
    </location>
</feature>
<evidence type="ECO:0000256" key="3">
    <source>
        <dbReference type="ARBA" id="ARBA00022448"/>
    </source>
</evidence>
<name>A0ABZ1CA66_9BACT</name>
<organism evidence="7 8">
    <name type="scientific">Actomonas aquatica</name>
    <dbReference type="NCBI Taxonomy" id="2866162"/>
    <lineage>
        <taxon>Bacteria</taxon>
        <taxon>Pseudomonadati</taxon>
        <taxon>Verrucomicrobiota</taxon>
        <taxon>Opitutia</taxon>
        <taxon>Opitutales</taxon>
        <taxon>Opitutaceae</taxon>
        <taxon>Actomonas</taxon>
    </lineage>
</organism>
<keyword evidence="8" id="KW-1185">Reference proteome</keyword>
<accession>A0ABZ1CA66</accession>
<dbReference type="SUPFAM" id="SSF53850">
    <property type="entry name" value="Periplasmic binding protein-like II"/>
    <property type="match status" value="1"/>
</dbReference>
<comment type="subcellular location">
    <subcellularLocation>
        <location evidence="1">Cell envelope</location>
    </subcellularLocation>
</comment>
<reference evidence="7 8" key="2">
    <citation type="submission" date="2023-12" db="EMBL/GenBank/DDBJ databases">
        <title>Description of an unclassified Opitutus bacterium of Verrucomicrobiota.</title>
        <authorList>
            <person name="Zhang D.-F."/>
        </authorList>
    </citation>
    <scope>NUCLEOTIDE SEQUENCE [LARGE SCALE GENOMIC DNA]</scope>
    <source>
        <strain evidence="7 8">WL0086</strain>
    </source>
</reference>
<dbReference type="InterPro" id="IPR000914">
    <property type="entry name" value="SBP_5_dom"/>
</dbReference>
<feature type="domain" description="Solute-binding protein family 5" evidence="6">
    <location>
        <begin position="94"/>
        <end position="476"/>
    </location>
</feature>
<evidence type="ECO:0000256" key="5">
    <source>
        <dbReference type="SAM" id="SignalP"/>
    </source>
</evidence>
<evidence type="ECO:0000256" key="1">
    <source>
        <dbReference type="ARBA" id="ARBA00004196"/>
    </source>
</evidence>
<proteinExistence type="inferred from homology"/>
<keyword evidence="4 5" id="KW-0732">Signal</keyword>
<sequence length="556" mass="61935">MFICVHQWLKNHACLTARHALSVALALPLLLALPACKPRETNVESGNRTQTLHRGMGPALANLDPHLATGTTDYNVLSALFEGLIAEDPVDLSPVPGVAASWDISADGRHYTFHLRADARWSNGDPVTATDFRDSWQRVLSPQLAADYANLLYVLDGAEAYHRGETTDFTTVGVRAPDAHTLEVTLAYPAPFFLSLLQHWMWYPVHLPSIAAIGDPLDRTTPWARAETLVSNGPFQLTEWRRGERIVATRNPHYWDAATVTLNAIHFHPFEGVDTEERAFRAGQIHLTDALPVAKIDTYRRETPERLRIDPYLGTYFFRLNTTHDFLADPRVRQALNHATDRTAIVENILRGGQIPSAAYVPTGTGAGYQPPAGLTYNLATARALLADAGYSDGTNAPTIEILFNTSENHQLVAEALQAMWQRDLGLTVTLRNMENKTVLETRRTGGYDLLRSAWIADYNDPTSFLDVFRSDSGNNYTGWANADYDRLLDEATQASDPATRRSLLQQAETILLEDAPILPLFTYTHVFALHPSVQGWFPTLLDHHPYKHVSLKTSE</sequence>
<evidence type="ECO:0000313" key="7">
    <source>
        <dbReference type="EMBL" id="WRQ88572.1"/>
    </source>
</evidence>
<comment type="similarity">
    <text evidence="2">Belongs to the bacterial solute-binding protein 5 family.</text>
</comment>
<evidence type="ECO:0000256" key="4">
    <source>
        <dbReference type="ARBA" id="ARBA00022729"/>
    </source>
</evidence>